<reference evidence="2" key="1">
    <citation type="journal article" date="2019" name="Int. J. Syst. Evol. Microbiol.">
        <title>The Global Catalogue of Microorganisms (GCM) 10K type strain sequencing project: providing services to taxonomists for standard genome sequencing and annotation.</title>
        <authorList>
            <consortium name="The Broad Institute Genomics Platform"/>
            <consortium name="The Broad Institute Genome Sequencing Center for Infectious Disease"/>
            <person name="Wu L."/>
            <person name="Ma J."/>
        </authorList>
    </citation>
    <scope>NUCLEOTIDE SEQUENCE [LARGE SCALE GENOMIC DNA]</scope>
    <source>
        <strain evidence="2">KCTC 42087</strain>
    </source>
</reference>
<gene>
    <name evidence="1" type="ORF">ACFPZN_06970</name>
</gene>
<dbReference type="EMBL" id="JBHSON010000007">
    <property type="protein sequence ID" value="MFC5745341.1"/>
    <property type="molecule type" value="Genomic_DNA"/>
</dbReference>
<proteinExistence type="predicted"/>
<dbReference type="Proteomes" id="UP001596074">
    <property type="component" value="Unassembled WGS sequence"/>
</dbReference>
<keyword evidence="2" id="KW-1185">Reference proteome</keyword>
<evidence type="ECO:0000313" key="2">
    <source>
        <dbReference type="Proteomes" id="UP001596074"/>
    </source>
</evidence>
<comment type="caution">
    <text evidence="1">The sequence shown here is derived from an EMBL/GenBank/DDBJ whole genome shotgun (WGS) entry which is preliminary data.</text>
</comment>
<organism evidence="1 2">
    <name type="scientific">Actinomadura rugatobispora</name>
    <dbReference type="NCBI Taxonomy" id="1994"/>
    <lineage>
        <taxon>Bacteria</taxon>
        <taxon>Bacillati</taxon>
        <taxon>Actinomycetota</taxon>
        <taxon>Actinomycetes</taxon>
        <taxon>Streptosporangiales</taxon>
        <taxon>Thermomonosporaceae</taxon>
        <taxon>Actinomadura</taxon>
    </lineage>
</organism>
<sequence length="47" mass="5030">MSWNDNQVVLQFGGSYGTFGHWYLANGDGYVISVKKAIFGGTVSGLS</sequence>
<evidence type="ECO:0000313" key="1">
    <source>
        <dbReference type="EMBL" id="MFC5745341.1"/>
    </source>
</evidence>
<name>A0ABW0ZTI6_9ACTN</name>
<dbReference type="RefSeq" id="WP_378280964.1">
    <property type="nucleotide sequence ID" value="NZ_JBHSON010000007.1"/>
</dbReference>
<accession>A0ABW0ZTI6</accession>
<protein>
    <submittedName>
        <fullName evidence="1">Uncharacterized protein</fullName>
    </submittedName>
</protein>